<dbReference type="PROSITE" id="PS51257">
    <property type="entry name" value="PROKAR_LIPOPROTEIN"/>
    <property type="match status" value="1"/>
</dbReference>
<dbReference type="RefSeq" id="WP_377555989.1">
    <property type="nucleotide sequence ID" value="NZ_JBHUHQ010000015.1"/>
</dbReference>
<evidence type="ECO:0000313" key="5">
    <source>
        <dbReference type="EMBL" id="MFD2044776.1"/>
    </source>
</evidence>
<name>A0ABW4W138_9BACI</name>
<protein>
    <submittedName>
        <fullName evidence="5">MBL fold metallo-hydrolase</fullName>
    </submittedName>
</protein>
<dbReference type="Gene3D" id="3.60.15.10">
    <property type="entry name" value="Ribonuclease Z/Hydroxyacylglutathione hydrolase-like"/>
    <property type="match status" value="1"/>
</dbReference>
<dbReference type="PANTHER" id="PTHR30619">
    <property type="entry name" value="DNA INTERNALIZATION/COMPETENCE PROTEIN COMEC/REC2"/>
    <property type="match status" value="1"/>
</dbReference>
<dbReference type="InterPro" id="IPR001279">
    <property type="entry name" value="Metallo-B-lactamas"/>
</dbReference>
<reference evidence="6" key="1">
    <citation type="journal article" date="2019" name="Int. J. Syst. Evol. Microbiol.">
        <title>The Global Catalogue of Microorganisms (GCM) 10K type strain sequencing project: providing services to taxonomists for standard genome sequencing and annotation.</title>
        <authorList>
            <consortium name="The Broad Institute Genomics Platform"/>
            <consortium name="The Broad Institute Genome Sequencing Center for Infectious Disease"/>
            <person name="Wu L."/>
            <person name="Ma J."/>
        </authorList>
    </citation>
    <scope>NUCLEOTIDE SEQUENCE [LARGE SCALE GENOMIC DNA]</scope>
    <source>
        <strain evidence="6">R28</strain>
    </source>
</reference>
<accession>A0ABW4W138</accession>
<dbReference type="PANTHER" id="PTHR30619:SF7">
    <property type="entry name" value="BETA-LACTAMASE DOMAIN PROTEIN"/>
    <property type="match status" value="1"/>
</dbReference>
<keyword evidence="2" id="KW-0732">Signal</keyword>
<dbReference type="InterPro" id="IPR035681">
    <property type="entry name" value="ComA-like_MBL"/>
</dbReference>
<evidence type="ECO:0000313" key="6">
    <source>
        <dbReference type="Proteomes" id="UP001597383"/>
    </source>
</evidence>
<evidence type="ECO:0000256" key="2">
    <source>
        <dbReference type="SAM" id="SignalP"/>
    </source>
</evidence>
<dbReference type="CDD" id="cd07731">
    <property type="entry name" value="ComA-like_MBL-fold"/>
    <property type="match status" value="1"/>
</dbReference>
<evidence type="ECO:0000259" key="4">
    <source>
        <dbReference type="SMART" id="SM00849"/>
    </source>
</evidence>
<organism evidence="5 6">
    <name type="scientific">Ornithinibacillus salinisoli</name>
    <dbReference type="NCBI Taxonomy" id="1848459"/>
    <lineage>
        <taxon>Bacteria</taxon>
        <taxon>Bacillati</taxon>
        <taxon>Bacillota</taxon>
        <taxon>Bacilli</taxon>
        <taxon>Bacillales</taxon>
        <taxon>Bacillaceae</taxon>
        <taxon>Ornithinibacillus</taxon>
    </lineage>
</organism>
<dbReference type="EMBL" id="JBHUHQ010000015">
    <property type="protein sequence ID" value="MFD2044776.1"/>
    <property type="molecule type" value="Genomic_DNA"/>
</dbReference>
<feature type="compositionally biased region" description="Low complexity" evidence="1">
    <location>
        <begin position="39"/>
        <end position="57"/>
    </location>
</feature>
<feature type="domain" description="Helix-hairpin-helix DNA-binding motif class 1" evidence="3">
    <location>
        <begin position="384"/>
        <end position="403"/>
    </location>
</feature>
<keyword evidence="6" id="KW-1185">Reference proteome</keyword>
<dbReference type="Pfam" id="PF00753">
    <property type="entry name" value="Lactamase_B"/>
    <property type="match status" value="1"/>
</dbReference>
<dbReference type="InterPro" id="IPR010994">
    <property type="entry name" value="RuvA_2-like"/>
</dbReference>
<dbReference type="SUPFAM" id="SSF56281">
    <property type="entry name" value="Metallo-hydrolase/oxidoreductase"/>
    <property type="match status" value="1"/>
</dbReference>
<dbReference type="Proteomes" id="UP001597383">
    <property type="component" value="Unassembled WGS sequence"/>
</dbReference>
<dbReference type="SMART" id="SM00849">
    <property type="entry name" value="Lactamase_B"/>
    <property type="match status" value="1"/>
</dbReference>
<feature type="region of interest" description="Disordered" evidence="1">
    <location>
        <begin position="26"/>
        <end position="68"/>
    </location>
</feature>
<dbReference type="SUPFAM" id="SSF47781">
    <property type="entry name" value="RuvA domain 2-like"/>
    <property type="match status" value="1"/>
</dbReference>
<feature type="domain" description="Helix-hairpin-helix DNA-binding motif class 1" evidence="3">
    <location>
        <begin position="358"/>
        <end position="377"/>
    </location>
</feature>
<proteinExistence type="predicted"/>
<comment type="caution">
    <text evidence="5">The sequence shown here is derived from an EMBL/GenBank/DDBJ whole genome shotgun (WGS) entry which is preliminary data.</text>
</comment>
<dbReference type="InterPro" id="IPR052159">
    <property type="entry name" value="Competence_DNA_uptake"/>
</dbReference>
<feature type="domain" description="Metallo-beta-lactamase" evidence="4">
    <location>
        <begin position="84"/>
        <end position="274"/>
    </location>
</feature>
<dbReference type="InterPro" id="IPR036866">
    <property type="entry name" value="RibonucZ/Hydroxyglut_hydro"/>
</dbReference>
<gene>
    <name evidence="5" type="ORF">ACFSJF_10900</name>
</gene>
<sequence>MKKNILFSMFLAVFLVACGQGTITEDIDDPSAEEQSPKENSSSSSEDTASNTTATNEQSDSTEVRETSGGTLSELSAHYIDVGQADATLLQFENYNILFDTGDWRGNEVVTYLQSQNITSLDLVIVSHPDADHVGQLEDVIRAFEVGEVWMSGNESSSKTFQSAVDAVLNSSADYYEPRTGETFEIGNMDIEVVYPNKITGKSNEESISALFTYGDITFLFTGDADTHAEQNMIDSGINLDADVLQLGHHGSTTSSDPAFLEAVSPDIAIYSAGTDNSYGHPHAEVVSYIQDAGISLYGTDVHGTIIVQTDGKKYDILTKNDGTISPKTSESNLDIEVTSKSTKNSSSCVNVNTASVDEVQKVKHIGPARAEVLINNRPYSSIDGLQAINGIGPARIKDIIDEGVACVQNES</sequence>
<evidence type="ECO:0000259" key="3">
    <source>
        <dbReference type="SMART" id="SM00278"/>
    </source>
</evidence>
<dbReference type="Pfam" id="PF12836">
    <property type="entry name" value="HHH_3"/>
    <property type="match status" value="1"/>
</dbReference>
<evidence type="ECO:0000256" key="1">
    <source>
        <dbReference type="SAM" id="MobiDB-lite"/>
    </source>
</evidence>
<dbReference type="InterPro" id="IPR003583">
    <property type="entry name" value="Hlx-hairpin-Hlx_DNA-bd_motif"/>
</dbReference>
<dbReference type="SMART" id="SM00278">
    <property type="entry name" value="HhH1"/>
    <property type="match status" value="2"/>
</dbReference>
<feature type="chain" id="PRO_5045497839" evidence="2">
    <location>
        <begin position="20"/>
        <end position="412"/>
    </location>
</feature>
<feature type="signal peptide" evidence="2">
    <location>
        <begin position="1"/>
        <end position="19"/>
    </location>
</feature>
<dbReference type="Gene3D" id="1.10.150.320">
    <property type="entry name" value="Photosystem II 12 kDa extrinsic protein"/>
    <property type="match status" value="1"/>
</dbReference>